<sequence>MHRSDAMRYFILHQFGGVYADLDMECLRPLDHVTRKFSCIFPPEPFFNSVFGLSWPYIINNAIMMCKPGHPFLEYLMHDLEKTATRKEILYVAGPAFVTEEYGPVIPEIKLESDPHDNPRQHGSRSTTPMGAVDSNRLKTE</sequence>
<evidence type="ECO:0000256" key="1">
    <source>
        <dbReference type="ARBA" id="ARBA00022679"/>
    </source>
</evidence>
<protein>
    <submittedName>
        <fullName evidence="3">IMT1-like protein</fullName>
    </submittedName>
</protein>
<evidence type="ECO:0000256" key="2">
    <source>
        <dbReference type="SAM" id="MobiDB-lite"/>
    </source>
</evidence>
<gene>
    <name evidence="3" type="ORF">MAR_028166</name>
</gene>
<evidence type="ECO:0000313" key="4">
    <source>
        <dbReference type="Proteomes" id="UP001164746"/>
    </source>
</evidence>
<dbReference type="Proteomes" id="UP001164746">
    <property type="component" value="Chromosome 2"/>
</dbReference>
<evidence type="ECO:0000313" key="3">
    <source>
        <dbReference type="EMBL" id="WAQ95476.1"/>
    </source>
</evidence>
<dbReference type="SUPFAM" id="SSF53448">
    <property type="entry name" value="Nucleotide-diphospho-sugar transferases"/>
    <property type="match status" value="1"/>
</dbReference>
<dbReference type="PANTHER" id="PTHR32385:SF15">
    <property type="entry name" value="INOSITOL PHOSPHOCERAMIDE MANNOSYLTRANSFERASE 1"/>
    <property type="match status" value="1"/>
</dbReference>
<accession>A0ABY7DCT1</accession>
<feature type="region of interest" description="Disordered" evidence="2">
    <location>
        <begin position="108"/>
        <end position="141"/>
    </location>
</feature>
<dbReference type="PANTHER" id="PTHR32385">
    <property type="entry name" value="MANNOSYL PHOSPHORYLINOSITOL CERAMIDE SYNTHASE"/>
    <property type="match status" value="1"/>
</dbReference>
<dbReference type="InterPro" id="IPR007577">
    <property type="entry name" value="GlycoTrfase_DXD_sugar-bd_CS"/>
</dbReference>
<feature type="compositionally biased region" description="Basic and acidic residues" evidence="2">
    <location>
        <begin position="109"/>
        <end position="120"/>
    </location>
</feature>
<dbReference type="InterPro" id="IPR029044">
    <property type="entry name" value="Nucleotide-diphossugar_trans"/>
</dbReference>
<keyword evidence="1" id="KW-0808">Transferase</keyword>
<organism evidence="3 4">
    <name type="scientific">Mya arenaria</name>
    <name type="common">Soft-shell clam</name>
    <dbReference type="NCBI Taxonomy" id="6604"/>
    <lineage>
        <taxon>Eukaryota</taxon>
        <taxon>Metazoa</taxon>
        <taxon>Spiralia</taxon>
        <taxon>Lophotrochozoa</taxon>
        <taxon>Mollusca</taxon>
        <taxon>Bivalvia</taxon>
        <taxon>Autobranchia</taxon>
        <taxon>Heteroconchia</taxon>
        <taxon>Euheterodonta</taxon>
        <taxon>Imparidentia</taxon>
        <taxon>Neoheterodontei</taxon>
        <taxon>Myida</taxon>
        <taxon>Myoidea</taxon>
        <taxon>Myidae</taxon>
        <taxon>Mya</taxon>
    </lineage>
</organism>
<dbReference type="Gene3D" id="3.90.550.20">
    <property type="match status" value="1"/>
</dbReference>
<proteinExistence type="predicted"/>
<name>A0ABY7DCT1_MYAAR</name>
<dbReference type="InterPro" id="IPR051706">
    <property type="entry name" value="Glycosyltransferase_domain"/>
</dbReference>
<dbReference type="EMBL" id="CP111013">
    <property type="protein sequence ID" value="WAQ95476.1"/>
    <property type="molecule type" value="Genomic_DNA"/>
</dbReference>
<keyword evidence="4" id="KW-1185">Reference proteome</keyword>
<reference evidence="3" key="1">
    <citation type="submission" date="2022-11" db="EMBL/GenBank/DDBJ databases">
        <title>Centuries of genome instability and evolution in soft-shell clam transmissible cancer (bioRxiv).</title>
        <authorList>
            <person name="Hart S.F.M."/>
            <person name="Yonemitsu M.A."/>
            <person name="Giersch R.M."/>
            <person name="Beal B.F."/>
            <person name="Arriagada G."/>
            <person name="Davis B.W."/>
            <person name="Ostrander E.A."/>
            <person name="Goff S.P."/>
            <person name="Metzger M.J."/>
        </authorList>
    </citation>
    <scope>NUCLEOTIDE SEQUENCE</scope>
    <source>
        <strain evidence="3">MELC-2E11</strain>
        <tissue evidence="3">Siphon/mantle</tissue>
    </source>
</reference>
<dbReference type="Pfam" id="PF04488">
    <property type="entry name" value="Gly_transf_sug"/>
    <property type="match status" value="1"/>
</dbReference>